<feature type="region of interest" description="Disordered" evidence="1">
    <location>
        <begin position="1"/>
        <end position="37"/>
    </location>
</feature>
<name>A0A9N9LHW1_9HELO</name>
<protein>
    <submittedName>
        <fullName evidence="2">Uncharacterized protein</fullName>
    </submittedName>
</protein>
<keyword evidence="3" id="KW-1185">Reference proteome</keyword>
<dbReference type="Proteomes" id="UP000701801">
    <property type="component" value="Unassembled WGS sequence"/>
</dbReference>
<evidence type="ECO:0000313" key="3">
    <source>
        <dbReference type="Proteomes" id="UP000701801"/>
    </source>
</evidence>
<sequence>MTLDLNHRTEIQDRLSKDQGNCTTVSPPETDWASETFPSTSVVQRVDARDGKTQTFQTGPLLWGKNQGFIAPDRHEEIAA</sequence>
<dbReference type="AlphaFoldDB" id="A0A9N9LHW1"/>
<dbReference type="EMBL" id="CAJVRM010000100">
    <property type="protein sequence ID" value="CAG8974318.1"/>
    <property type="molecule type" value="Genomic_DNA"/>
</dbReference>
<evidence type="ECO:0000313" key="2">
    <source>
        <dbReference type="EMBL" id="CAG8974318.1"/>
    </source>
</evidence>
<gene>
    <name evidence="2" type="ORF">HYALB_00006166</name>
</gene>
<organism evidence="2 3">
    <name type="scientific">Hymenoscyphus albidus</name>
    <dbReference type="NCBI Taxonomy" id="595503"/>
    <lineage>
        <taxon>Eukaryota</taxon>
        <taxon>Fungi</taxon>
        <taxon>Dikarya</taxon>
        <taxon>Ascomycota</taxon>
        <taxon>Pezizomycotina</taxon>
        <taxon>Leotiomycetes</taxon>
        <taxon>Helotiales</taxon>
        <taxon>Helotiaceae</taxon>
        <taxon>Hymenoscyphus</taxon>
    </lineage>
</organism>
<proteinExistence type="predicted"/>
<feature type="compositionally biased region" description="Basic and acidic residues" evidence="1">
    <location>
        <begin position="1"/>
        <end position="17"/>
    </location>
</feature>
<accession>A0A9N9LHW1</accession>
<evidence type="ECO:0000256" key="1">
    <source>
        <dbReference type="SAM" id="MobiDB-lite"/>
    </source>
</evidence>
<feature type="compositionally biased region" description="Polar residues" evidence="1">
    <location>
        <begin position="18"/>
        <end position="27"/>
    </location>
</feature>
<reference evidence="2" key="1">
    <citation type="submission" date="2021-07" db="EMBL/GenBank/DDBJ databases">
        <authorList>
            <person name="Durling M."/>
        </authorList>
    </citation>
    <scope>NUCLEOTIDE SEQUENCE</scope>
</reference>
<comment type="caution">
    <text evidence="2">The sequence shown here is derived from an EMBL/GenBank/DDBJ whole genome shotgun (WGS) entry which is preliminary data.</text>
</comment>